<proteinExistence type="inferred from homology"/>
<keyword evidence="6 7" id="KW-0472">Membrane</keyword>
<gene>
    <name evidence="8" type="ORF">TSPI_07663</name>
</gene>
<organism evidence="8 9">
    <name type="scientific">Trichinella spiralis</name>
    <name type="common">Trichina worm</name>
    <dbReference type="NCBI Taxonomy" id="6334"/>
    <lineage>
        <taxon>Eukaryota</taxon>
        <taxon>Metazoa</taxon>
        <taxon>Ecdysozoa</taxon>
        <taxon>Nematoda</taxon>
        <taxon>Enoplea</taxon>
        <taxon>Dorylaimia</taxon>
        <taxon>Trichinellida</taxon>
        <taxon>Trichinellidae</taxon>
        <taxon>Trichinella</taxon>
    </lineage>
</organism>
<dbReference type="Proteomes" id="UP001558632">
    <property type="component" value="Unassembled WGS sequence"/>
</dbReference>
<evidence type="ECO:0000313" key="9">
    <source>
        <dbReference type="Proteomes" id="UP001558632"/>
    </source>
</evidence>
<sequence>MECMYDYYMVCAFTAFTTHSNEIHSFESLSDFNRCSNRGAYFFCAPYEMLKMSIPSICYAVQNNLEFYGLANMNAATYVVMAQFKVVTTAIFMVLLLGRSFSCRRWIAICLVSVGVSMAYLGTVNGKVEDYNQAIPIVVEKNAPNQSLLIGLSVVTINCFLAGFAGVYCEVMLKNSSVSLWIRNMQLYTCGLISAAIACWLTQSNEIKTFGFFHGYNALIFLIAGLQSAGGLYVSMVMKYLDNLMKSFAAAFSIIIVSIFSVLFLEGSVSQLFCLGAFVVLNFIRRIKLKFVITMTVLSKIVALNKLACLSSLKLTFYDNKRNSHERVFMLRPGKLRWYRFKDIVHFYFFIGSVFFLGIATYVNLMYGSCEFRDIPEGYEPHFWEYEKHPISQFFMRYFTVNPQKMYEKRLAKISIEMQKRRWILEEKRVKHLMFERADYKAWYYIPMKAKWTERNRWHFDRYRDNIEYFQHQYNFACGKSGQDSTLGGFHVKLTSAIGPPIVENDTLSFWAAGVGLTWLDMMNVSFVPLMATWEMTPSLSMVITLSDLSSTLYGPEWNGAKLLVLLVSCTETWLYKWVLDAMPLPRWPEMAHRRSECLCERRRVAARGGASPTKKSAGRRKTEPYNTSVVKQLMSSFNAVPNNYPHISNNTSGSIVVHLTPALCMSAIRDALGWRWNRSMMPLACG</sequence>
<feature type="transmembrane region" description="Helical" evidence="7">
    <location>
        <begin position="106"/>
        <end position="128"/>
    </location>
</feature>
<evidence type="ECO:0000256" key="4">
    <source>
        <dbReference type="ARBA" id="ARBA00022692"/>
    </source>
</evidence>
<evidence type="ECO:0000313" key="8">
    <source>
        <dbReference type="EMBL" id="KAL1237685.1"/>
    </source>
</evidence>
<comment type="caution">
    <text evidence="8">The sequence shown here is derived from an EMBL/GenBank/DDBJ whole genome shotgun (WGS) entry which is preliminary data.</text>
</comment>
<dbReference type="SUPFAM" id="SSF103481">
    <property type="entry name" value="Multidrug resistance efflux transporter EmrE"/>
    <property type="match status" value="1"/>
</dbReference>
<feature type="transmembrane region" description="Helical" evidence="7">
    <location>
        <begin position="247"/>
        <end position="264"/>
    </location>
</feature>
<dbReference type="InterPro" id="IPR007271">
    <property type="entry name" value="Nuc_sug_transpt"/>
</dbReference>
<dbReference type="PANTHER" id="PTHR10231">
    <property type="entry name" value="NUCLEOTIDE-SUGAR TRANSMEMBRANE TRANSPORTER"/>
    <property type="match status" value="1"/>
</dbReference>
<keyword evidence="3" id="KW-0762">Sugar transport</keyword>
<feature type="transmembrane region" description="Helical" evidence="7">
    <location>
        <begin position="148"/>
        <end position="173"/>
    </location>
</feature>
<feature type="transmembrane region" description="Helical" evidence="7">
    <location>
        <begin position="75"/>
        <end position="97"/>
    </location>
</feature>
<evidence type="ECO:0000256" key="2">
    <source>
        <dbReference type="ARBA" id="ARBA00009976"/>
    </source>
</evidence>
<dbReference type="Pfam" id="PF04142">
    <property type="entry name" value="Nuc_sug_transp"/>
    <property type="match status" value="1"/>
</dbReference>
<dbReference type="Pfam" id="PF09781">
    <property type="entry name" value="NDUF_B5"/>
    <property type="match status" value="1"/>
</dbReference>
<name>A0ABR3KJI2_TRISP</name>
<feature type="transmembrane region" description="Helical" evidence="7">
    <location>
        <begin position="345"/>
        <end position="367"/>
    </location>
</feature>
<keyword evidence="3" id="KW-0813">Transport</keyword>
<dbReference type="InterPro" id="IPR019173">
    <property type="entry name" value="NADH_UbQ_OxRdtase_B5_su"/>
</dbReference>
<evidence type="ECO:0000256" key="1">
    <source>
        <dbReference type="ARBA" id="ARBA00004141"/>
    </source>
</evidence>
<dbReference type="NCBIfam" id="TIGR00803">
    <property type="entry name" value="nst"/>
    <property type="match status" value="1"/>
</dbReference>
<evidence type="ECO:0000256" key="5">
    <source>
        <dbReference type="ARBA" id="ARBA00022989"/>
    </source>
</evidence>
<comment type="similarity">
    <text evidence="2">Belongs to the nucleotide-sugar transporter family. SLC35A subfamily.</text>
</comment>
<keyword evidence="9" id="KW-1185">Reference proteome</keyword>
<keyword evidence="5 7" id="KW-1133">Transmembrane helix</keyword>
<feature type="transmembrane region" description="Helical" evidence="7">
    <location>
        <begin position="215"/>
        <end position="235"/>
    </location>
</feature>
<accession>A0ABR3KJI2</accession>
<evidence type="ECO:0000256" key="6">
    <source>
        <dbReference type="ARBA" id="ARBA00023136"/>
    </source>
</evidence>
<comment type="subcellular location">
    <subcellularLocation>
        <location evidence="1">Membrane</location>
        <topology evidence="1">Multi-pass membrane protein</topology>
    </subcellularLocation>
</comment>
<evidence type="ECO:0000256" key="7">
    <source>
        <dbReference type="SAM" id="Phobius"/>
    </source>
</evidence>
<evidence type="ECO:0000256" key="3">
    <source>
        <dbReference type="ARBA" id="ARBA00022597"/>
    </source>
</evidence>
<keyword evidence="4 7" id="KW-0812">Transmembrane</keyword>
<protein>
    <submittedName>
        <fullName evidence="8">UDP-galactose translocator</fullName>
    </submittedName>
</protein>
<dbReference type="InterPro" id="IPR037185">
    <property type="entry name" value="EmrE-like"/>
</dbReference>
<reference evidence="8 9" key="1">
    <citation type="submission" date="2024-07" db="EMBL/GenBank/DDBJ databases">
        <title>Enhanced genomic and transcriptomic resources for Trichinella pseudospiralis and T. spiralis underpin the discovery of pronounced molecular differences between stages and species.</title>
        <authorList>
            <person name="Pasi K.K."/>
            <person name="La Rosa G."/>
            <person name="Gomez-Morales M.A."/>
            <person name="Tosini F."/>
            <person name="Sumanam S."/>
            <person name="Young N.D."/>
            <person name="Chang B.C."/>
            <person name="Robin G.B."/>
        </authorList>
    </citation>
    <scope>NUCLEOTIDE SEQUENCE [LARGE SCALE GENOMIC DNA]</scope>
    <source>
        <strain evidence="8">ISS534</strain>
    </source>
</reference>
<dbReference type="EMBL" id="JBEUSY010000340">
    <property type="protein sequence ID" value="KAL1237685.1"/>
    <property type="molecule type" value="Genomic_DNA"/>
</dbReference>
<feature type="transmembrane region" description="Helical" evidence="7">
    <location>
        <begin position="185"/>
        <end position="203"/>
    </location>
</feature>